<dbReference type="Pfam" id="PF01565">
    <property type="entry name" value="FAD_binding_4"/>
    <property type="match status" value="1"/>
</dbReference>
<dbReference type="GO" id="GO:0005829">
    <property type="term" value="C:cytosol"/>
    <property type="evidence" value="ECO:0007669"/>
    <property type="project" value="TreeGrafter"/>
</dbReference>
<evidence type="ECO:0000256" key="12">
    <source>
        <dbReference type="ARBA" id="ARBA00023002"/>
    </source>
</evidence>
<dbReference type="GO" id="GO:0008762">
    <property type="term" value="F:UDP-N-acetylmuramate dehydrogenase activity"/>
    <property type="evidence" value="ECO:0007669"/>
    <property type="project" value="UniProtKB-UniRule"/>
</dbReference>
<comment type="function">
    <text evidence="2 16">Cell wall formation.</text>
</comment>
<dbReference type="GO" id="GO:0009252">
    <property type="term" value="P:peptidoglycan biosynthetic process"/>
    <property type="evidence" value="ECO:0007669"/>
    <property type="project" value="UniProtKB-UniRule"/>
</dbReference>
<feature type="active site" evidence="16">
    <location>
        <position position="323"/>
    </location>
</feature>
<dbReference type="Gene3D" id="3.90.78.10">
    <property type="entry name" value="UDP-N-acetylenolpyruvoylglucosamine reductase, C-terminal domain"/>
    <property type="match status" value="1"/>
</dbReference>
<keyword evidence="12 16" id="KW-0560">Oxidoreductase</keyword>
<dbReference type="InterPro" id="IPR016169">
    <property type="entry name" value="FAD-bd_PCMH_sub2"/>
</dbReference>
<feature type="active site" description="Proton donor" evidence="16">
    <location>
        <position position="217"/>
    </location>
</feature>
<dbReference type="AlphaFoldDB" id="A0A1F6N3I4"/>
<dbReference type="Gene3D" id="3.30.43.10">
    <property type="entry name" value="Uridine Diphospho-n-acetylenolpyruvylglucosamine Reductase, domain 2"/>
    <property type="match status" value="1"/>
</dbReference>
<keyword evidence="8 16" id="KW-0274">FAD</keyword>
<dbReference type="UniPathway" id="UPA00219"/>
<feature type="domain" description="FAD-binding PCMH-type" evidence="17">
    <location>
        <begin position="25"/>
        <end position="188"/>
    </location>
</feature>
<dbReference type="EMBL" id="MFQH01000006">
    <property type="protein sequence ID" value="OGH78545.1"/>
    <property type="molecule type" value="Genomic_DNA"/>
</dbReference>
<dbReference type="GO" id="GO:0008360">
    <property type="term" value="P:regulation of cell shape"/>
    <property type="evidence" value="ECO:0007669"/>
    <property type="project" value="UniProtKB-KW"/>
</dbReference>
<dbReference type="InterPro" id="IPR016167">
    <property type="entry name" value="FAD-bd_PCMH_sub1"/>
</dbReference>
<dbReference type="EC" id="1.3.1.98" evidence="16"/>
<dbReference type="PANTHER" id="PTHR21071:SF4">
    <property type="entry name" value="UDP-N-ACETYLENOLPYRUVOYLGLUCOSAMINE REDUCTASE"/>
    <property type="match status" value="1"/>
</dbReference>
<comment type="cofactor">
    <cofactor evidence="1 16">
        <name>FAD</name>
        <dbReference type="ChEBI" id="CHEBI:57692"/>
    </cofactor>
</comment>
<evidence type="ECO:0000256" key="1">
    <source>
        <dbReference type="ARBA" id="ARBA00001974"/>
    </source>
</evidence>
<gene>
    <name evidence="16" type="primary">murB</name>
    <name evidence="18" type="ORF">A2983_02670</name>
</gene>
<comment type="catalytic activity">
    <reaction evidence="15 16">
        <text>UDP-N-acetyl-alpha-D-muramate + NADP(+) = UDP-N-acetyl-3-O-(1-carboxyvinyl)-alpha-D-glucosamine + NADPH + H(+)</text>
        <dbReference type="Rhea" id="RHEA:12248"/>
        <dbReference type="ChEBI" id="CHEBI:15378"/>
        <dbReference type="ChEBI" id="CHEBI:57783"/>
        <dbReference type="ChEBI" id="CHEBI:58349"/>
        <dbReference type="ChEBI" id="CHEBI:68483"/>
        <dbReference type="ChEBI" id="CHEBI:70757"/>
        <dbReference type="EC" id="1.3.1.98"/>
    </reaction>
</comment>
<dbReference type="GO" id="GO:0071555">
    <property type="term" value="P:cell wall organization"/>
    <property type="evidence" value="ECO:0007669"/>
    <property type="project" value="UniProtKB-KW"/>
</dbReference>
<evidence type="ECO:0000256" key="10">
    <source>
        <dbReference type="ARBA" id="ARBA00022960"/>
    </source>
</evidence>
<name>A0A1F6N3I4_9BACT</name>
<keyword evidence="13 16" id="KW-0131">Cell cycle</keyword>
<comment type="similarity">
    <text evidence="16">Belongs to the MurB family.</text>
</comment>
<evidence type="ECO:0000256" key="5">
    <source>
        <dbReference type="ARBA" id="ARBA00022490"/>
    </source>
</evidence>
<keyword evidence="6 16" id="KW-0132">Cell division</keyword>
<feature type="active site" evidence="16">
    <location>
        <position position="167"/>
    </location>
</feature>
<keyword evidence="14 16" id="KW-0961">Cell wall biogenesis/degradation</keyword>
<keyword evidence="7 16" id="KW-0285">Flavoprotein</keyword>
<dbReference type="SUPFAM" id="SSF56176">
    <property type="entry name" value="FAD-binding/transporter-associated domain-like"/>
    <property type="match status" value="1"/>
</dbReference>
<protein>
    <recommendedName>
        <fullName evidence="16">UDP-N-acetylenolpyruvoylglucosamine reductase</fullName>
        <ecNumber evidence="16">1.3.1.98</ecNumber>
    </recommendedName>
    <alternativeName>
        <fullName evidence="16">UDP-N-acetylmuramate dehydrogenase</fullName>
    </alternativeName>
</protein>
<comment type="caution">
    <text evidence="18">The sequence shown here is derived from an EMBL/GenBank/DDBJ whole genome shotgun (WGS) entry which is preliminary data.</text>
</comment>
<evidence type="ECO:0000256" key="2">
    <source>
        <dbReference type="ARBA" id="ARBA00003921"/>
    </source>
</evidence>
<dbReference type="NCBIfam" id="TIGR00179">
    <property type="entry name" value="murB"/>
    <property type="match status" value="1"/>
</dbReference>
<dbReference type="HAMAP" id="MF_00037">
    <property type="entry name" value="MurB"/>
    <property type="match status" value="1"/>
</dbReference>
<dbReference type="Proteomes" id="UP000177040">
    <property type="component" value="Unassembled WGS sequence"/>
</dbReference>
<evidence type="ECO:0000256" key="4">
    <source>
        <dbReference type="ARBA" id="ARBA00004752"/>
    </source>
</evidence>
<evidence type="ECO:0000256" key="6">
    <source>
        <dbReference type="ARBA" id="ARBA00022618"/>
    </source>
</evidence>
<dbReference type="InterPro" id="IPR016166">
    <property type="entry name" value="FAD-bd_PCMH"/>
</dbReference>
<comment type="subcellular location">
    <subcellularLocation>
        <location evidence="3 16">Cytoplasm</location>
    </subcellularLocation>
</comment>
<dbReference type="NCBIfam" id="NF010480">
    <property type="entry name" value="PRK13905.1"/>
    <property type="match status" value="1"/>
</dbReference>
<evidence type="ECO:0000259" key="17">
    <source>
        <dbReference type="PROSITE" id="PS51387"/>
    </source>
</evidence>
<dbReference type="InterPro" id="IPR036635">
    <property type="entry name" value="MurB_C_sf"/>
</dbReference>
<evidence type="ECO:0000256" key="14">
    <source>
        <dbReference type="ARBA" id="ARBA00023316"/>
    </source>
</evidence>
<dbReference type="InterPro" id="IPR011601">
    <property type="entry name" value="MurB_C"/>
</dbReference>
<sequence>MLYKDLQNFGAVKSNEPLAKHTTFKIGGLAEYFVTVSETEQLIGLLRFLDGQGIAYFIIGGGSNMLAADTGFHGVVVHIKTQKSEVRDMEIMAEAGCITVAIAQLSLQTGLTGFEWGVGVPGTIGGAVRGNAGAMGGEIRDSVKKVTVYRDGEVIELSNPECKFGYRDSIFKNNSDVILSVELTLKKTADQNGRKKALEYLQYRNKTQPQGFSSTGCIFKNYEIKNHEWENKNQFNLKQNLLDKFPEDSEKIAKFFAIGKISAGWLVEKAGMKGIQIGQAKVSETHGNFVVNLGGASAVDVIRLVEQIKEKVYTEIGVILEEEIQII</sequence>
<reference evidence="18 19" key="1">
    <citation type="journal article" date="2016" name="Nat. Commun.">
        <title>Thousands of microbial genomes shed light on interconnected biogeochemical processes in an aquifer system.</title>
        <authorList>
            <person name="Anantharaman K."/>
            <person name="Brown C.T."/>
            <person name="Hug L.A."/>
            <person name="Sharon I."/>
            <person name="Castelle C.J."/>
            <person name="Probst A.J."/>
            <person name="Thomas B.C."/>
            <person name="Singh A."/>
            <person name="Wilkins M.J."/>
            <person name="Karaoz U."/>
            <person name="Brodie E.L."/>
            <person name="Williams K.H."/>
            <person name="Hubbard S.S."/>
            <person name="Banfield J.F."/>
        </authorList>
    </citation>
    <scope>NUCLEOTIDE SEQUENCE [LARGE SCALE GENOMIC DNA]</scope>
</reference>
<keyword evidence="11 16" id="KW-0573">Peptidoglycan synthesis</keyword>
<dbReference type="Gene3D" id="3.30.465.10">
    <property type="match status" value="1"/>
</dbReference>
<accession>A0A1F6N3I4</accession>
<keyword evidence="10 16" id="KW-0133">Cell shape</keyword>
<evidence type="ECO:0000256" key="11">
    <source>
        <dbReference type="ARBA" id="ARBA00022984"/>
    </source>
</evidence>
<evidence type="ECO:0000313" key="18">
    <source>
        <dbReference type="EMBL" id="OGH78545.1"/>
    </source>
</evidence>
<dbReference type="InterPro" id="IPR003170">
    <property type="entry name" value="MurB"/>
</dbReference>
<comment type="pathway">
    <text evidence="4 16">Cell wall biogenesis; peptidoglycan biosynthesis.</text>
</comment>
<evidence type="ECO:0000256" key="8">
    <source>
        <dbReference type="ARBA" id="ARBA00022827"/>
    </source>
</evidence>
<evidence type="ECO:0000256" key="9">
    <source>
        <dbReference type="ARBA" id="ARBA00022857"/>
    </source>
</evidence>
<dbReference type="SUPFAM" id="SSF56194">
    <property type="entry name" value="Uridine diphospho-N-Acetylenolpyruvylglucosamine reductase, MurB, C-terminal domain"/>
    <property type="match status" value="1"/>
</dbReference>
<evidence type="ECO:0000256" key="3">
    <source>
        <dbReference type="ARBA" id="ARBA00004496"/>
    </source>
</evidence>
<evidence type="ECO:0000256" key="7">
    <source>
        <dbReference type="ARBA" id="ARBA00022630"/>
    </source>
</evidence>
<keyword evidence="5 16" id="KW-0963">Cytoplasm</keyword>
<dbReference type="PANTHER" id="PTHR21071">
    <property type="entry name" value="UDP-N-ACETYLENOLPYRUVOYLGLUCOSAMINE REDUCTASE"/>
    <property type="match status" value="1"/>
</dbReference>
<evidence type="ECO:0000256" key="16">
    <source>
        <dbReference type="HAMAP-Rule" id="MF_00037"/>
    </source>
</evidence>
<keyword evidence="9 16" id="KW-0521">NADP</keyword>
<dbReference type="GO" id="GO:0051301">
    <property type="term" value="P:cell division"/>
    <property type="evidence" value="ECO:0007669"/>
    <property type="project" value="UniProtKB-KW"/>
</dbReference>
<dbReference type="InterPro" id="IPR006094">
    <property type="entry name" value="Oxid_FAD_bind_N"/>
</dbReference>
<evidence type="ECO:0000313" key="19">
    <source>
        <dbReference type="Proteomes" id="UP000177040"/>
    </source>
</evidence>
<proteinExistence type="inferred from homology"/>
<dbReference type="InterPro" id="IPR036318">
    <property type="entry name" value="FAD-bd_PCMH-like_sf"/>
</dbReference>
<organism evidence="18 19">
    <name type="scientific">Candidatus Magasanikbacteria bacterium RIFCSPLOWO2_01_FULL_40_15</name>
    <dbReference type="NCBI Taxonomy" id="1798686"/>
    <lineage>
        <taxon>Bacteria</taxon>
        <taxon>Candidatus Magasanikiibacteriota</taxon>
    </lineage>
</organism>
<dbReference type="GO" id="GO:0071949">
    <property type="term" value="F:FAD binding"/>
    <property type="evidence" value="ECO:0007669"/>
    <property type="project" value="InterPro"/>
</dbReference>
<dbReference type="Pfam" id="PF02873">
    <property type="entry name" value="MurB_C"/>
    <property type="match status" value="1"/>
</dbReference>
<evidence type="ECO:0000256" key="15">
    <source>
        <dbReference type="ARBA" id="ARBA00048914"/>
    </source>
</evidence>
<evidence type="ECO:0000256" key="13">
    <source>
        <dbReference type="ARBA" id="ARBA00023306"/>
    </source>
</evidence>
<dbReference type="PROSITE" id="PS51387">
    <property type="entry name" value="FAD_PCMH"/>
    <property type="match status" value="1"/>
</dbReference>